<dbReference type="AlphaFoldDB" id="A0A9Q3CQV3"/>
<dbReference type="Proteomes" id="UP000765509">
    <property type="component" value="Unassembled WGS sequence"/>
</dbReference>
<name>A0A9Q3CQV3_9BASI</name>
<reference evidence="2" key="1">
    <citation type="submission" date="2021-03" db="EMBL/GenBank/DDBJ databases">
        <title>Draft genome sequence of rust myrtle Austropuccinia psidii MF-1, a brazilian biotype.</title>
        <authorList>
            <person name="Quecine M.C."/>
            <person name="Pachon D.M.R."/>
            <person name="Bonatelli M.L."/>
            <person name="Correr F.H."/>
            <person name="Franceschini L.M."/>
            <person name="Leite T.F."/>
            <person name="Margarido G.R.A."/>
            <person name="Almeida C.A."/>
            <person name="Ferrarezi J.A."/>
            <person name="Labate C.A."/>
        </authorList>
    </citation>
    <scope>NUCLEOTIDE SEQUENCE</scope>
    <source>
        <strain evidence="2">MF-1</strain>
    </source>
</reference>
<organism evidence="2 3">
    <name type="scientific">Austropuccinia psidii MF-1</name>
    <dbReference type="NCBI Taxonomy" id="1389203"/>
    <lineage>
        <taxon>Eukaryota</taxon>
        <taxon>Fungi</taxon>
        <taxon>Dikarya</taxon>
        <taxon>Basidiomycota</taxon>
        <taxon>Pucciniomycotina</taxon>
        <taxon>Pucciniomycetes</taxon>
        <taxon>Pucciniales</taxon>
        <taxon>Sphaerophragmiaceae</taxon>
        <taxon>Austropuccinia</taxon>
    </lineage>
</organism>
<evidence type="ECO:0000313" key="2">
    <source>
        <dbReference type="EMBL" id="MBW0488824.1"/>
    </source>
</evidence>
<gene>
    <name evidence="2" type="ORF">O181_028539</name>
</gene>
<protein>
    <recommendedName>
        <fullName evidence="1">Tet-like 2OG-Fe(II) oxygenase domain-containing protein</fullName>
    </recommendedName>
</protein>
<feature type="domain" description="Tet-like 2OG-Fe(II) oxygenase" evidence="1">
    <location>
        <begin position="25"/>
        <end position="122"/>
    </location>
</feature>
<proteinExistence type="predicted"/>
<dbReference type="Pfam" id="PF20515">
    <property type="entry name" value="2OG-FeII_Oxy_6"/>
    <property type="match status" value="1"/>
</dbReference>
<evidence type="ECO:0000259" key="1">
    <source>
        <dbReference type="Pfam" id="PF20515"/>
    </source>
</evidence>
<evidence type="ECO:0000313" key="3">
    <source>
        <dbReference type="Proteomes" id="UP000765509"/>
    </source>
</evidence>
<keyword evidence="3" id="KW-1185">Reference proteome</keyword>
<dbReference type="InterPro" id="IPR046798">
    <property type="entry name" value="2OG-FeII_Oxy_6"/>
</dbReference>
<comment type="caution">
    <text evidence="2">The sequence shown here is derived from an EMBL/GenBank/DDBJ whole genome shotgun (WGS) entry which is preliminary data.</text>
</comment>
<dbReference type="EMBL" id="AVOT02009781">
    <property type="protein sequence ID" value="MBW0488824.1"/>
    <property type="molecule type" value="Genomic_DNA"/>
</dbReference>
<accession>A0A9Q3CQV3</accession>
<sequence>MEIFSSTGLLIAFGKFRPFTTMSEAKVNQWYESSQLLFHKRKFTDPIPTNGELLEGLIFAIGWQKRSTKNKQFGLYESLGKIENTKDEWQNRGANISGVGYILCQSLQYVGDELFQKIQTCHK</sequence>